<comment type="similarity">
    <text evidence="1">Belongs to the metallo-dependent hydrolases superfamily.</text>
</comment>
<dbReference type="SUPFAM" id="SSF51556">
    <property type="entry name" value="Metallo-dependent hydrolases"/>
    <property type="match status" value="1"/>
</dbReference>
<dbReference type="InterPro" id="IPR006680">
    <property type="entry name" value="Amidohydro-rel"/>
</dbReference>
<accession>A0A2Z5A6U9</accession>
<dbReference type="Proteomes" id="UP000250579">
    <property type="component" value="Chromosome"/>
</dbReference>
<evidence type="ECO:0000259" key="2">
    <source>
        <dbReference type="Pfam" id="PF04909"/>
    </source>
</evidence>
<keyword evidence="3" id="KW-0378">Hydrolase</keyword>
<reference evidence="3 4" key="1">
    <citation type="submission" date="2017-06" db="EMBL/GenBank/DDBJ databases">
        <title>Evolution towards high GC content and high-temperature stress adaptation in endophytic Pseudomonas oryzihabitans impacted its plant-growth promoting traits.</title>
        <authorList>
            <person name="Nascimento F.X."/>
        </authorList>
    </citation>
    <scope>NUCLEOTIDE SEQUENCE [LARGE SCALE GENOMIC DNA]</scope>
    <source>
        <strain evidence="3 4">MS8</strain>
    </source>
</reference>
<dbReference type="EMBL" id="CP022198">
    <property type="protein sequence ID" value="AXA66367.1"/>
    <property type="molecule type" value="Genomic_DNA"/>
</dbReference>
<gene>
    <name evidence="3" type="ORF">CE139_11210</name>
</gene>
<dbReference type="PANTHER" id="PTHR43569">
    <property type="entry name" value="AMIDOHYDROLASE"/>
    <property type="match status" value="1"/>
</dbReference>
<name>A0A2Z5A6U9_9PSED</name>
<organism evidence="3 4">
    <name type="scientific">Pseudomonas oryzihabitans</name>
    <dbReference type="NCBI Taxonomy" id="47885"/>
    <lineage>
        <taxon>Bacteria</taxon>
        <taxon>Pseudomonadati</taxon>
        <taxon>Pseudomonadota</taxon>
        <taxon>Gammaproteobacteria</taxon>
        <taxon>Pseudomonadales</taxon>
        <taxon>Pseudomonadaceae</taxon>
        <taxon>Pseudomonas</taxon>
    </lineage>
</organism>
<evidence type="ECO:0000256" key="1">
    <source>
        <dbReference type="ARBA" id="ARBA00038310"/>
    </source>
</evidence>
<protein>
    <submittedName>
        <fullName evidence="3">Amidohydrolase</fullName>
    </submittedName>
</protein>
<dbReference type="Pfam" id="PF04909">
    <property type="entry name" value="Amidohydro_2"/>
    <property type="match status" value="1"/>
</dbReference>
<evidence type="ECO:0000313" key="4">
    <source>
        <dbReference type="Proteomes" id="UP000250579"/>
    </source>
</evidence>
<sequence length="346" mass="37829">MAEAPNSPHAPIRDAWLAQVQEPILDPNLAIVDAHHHLWDRPGQRYLLPDYLADVGSGHRIVASVYVQCRSMYSVERQAPFDAVGEVEFATGMAALAASGRYGEARLCAALVAGADLRRGRAILPVLEEMQARGGTRLRGIRNTTAWHPDPRLISNPLPPPPGILANADFRQGVACLAELGLTLEVWAYHTQLAEVLGLAQAFPELPLVLNHYGGPLGHGPYAGQRSEVFQKWARAIRRLSACDNVRLKLGGLGMRVCGFDLDQRPAPPTSAELAELWRPYVVTSIEAFGVDRCMFESNFPVDKGMYSYAVLWNTFKRLCRDGSTSERQALFSGTAADTYGLALSA</sequence>
<dbReference type="PANTHER" id="PTHR43569:SF1">
    <property type="entry name" value="BLL3371 PROTEIN"/>
    <property type="match status" value="1"/>
</dbReference>
<evidence type="ECO:0000313" key="3">
    <source>
        <dbReference type="EMBL" id="AXA66367.1"/>
    </source>
</evidence>
<feature type="domain" description="Amidohydrolase-related" evidence="2">
    <location>
        <begin position="32"/>
        <end position="342"/>
    </location>
</feature>
<proteinExistence type="inferred from homology"/>
<dbReference type="GO" id="GO:0016787">
    <property type="term" value="F:hydrolase activity"/>
    <property type="evidence" value="ECO:0007669"/>
    <property type="project" value="UniProtKB-KW"/>
</dbReference>
<dbReference type="RefSeq" id="WP_208694686.1">
    <property type="nucleotide sequence ID" value="NZ_CP022198.1"/>
</dbReference>
<dbReference type="InterPro" id="IPR032466">
    <property type="entry name" value="Metal_Hydrolase"/>
</dbReference>
<dbReference type="InterPro" id="IPR052350">
    <property type="entry name" value="Metallo-dep_Lactonases"/>
</dbReference>
<dbReference type="AlphaFoldDB" id="A0A2Z5A6U9"/>
<dbReference type="Gene3D" id="3.20.20.140">
    <property type="entry name" value="Metal-dependent hydrolases"/>
    <property type="match status" value="1"/>
</dbReference>